<organism evidence="1 2">
    <name type="scientific">Hydnum rufescens UP504</name>
    <dbReference type="NCBI Taxonomy" id="1448309"/>
    <lineage>
        <taxon>Eukaryota</taxon>
        <taxon>Fungi</taxon>
        <taxon>Dikarya</taxon>
        <taxon>Basidiomycota</taxon>
        <taxon>Agaricomycotina</taxon>
        <taxon>Agaricomycetes</taxon>
        <taxon>Cantharellales</taxon>
        <taxon>Hydnaceae</taxon>
        <taxon>Hydnum</taxon>
    </lineage>
</organism>
<dbReference type="EMBL" id="MU129288">
    <property type="protein sequence ID" value="KAF9503884.1"/>
    <property type="molecule type" value="Genomic_DNA"/>
</dbReference>
<evidence type="ECO:0000313" key="2">
    <source>
        <dbReference type="Proteomes" id="UP000886523"/>
    </source>
</evidence>
<gene>
    <name evidence="1" type="ORF">BS47DRAFT_1401953</name>
</gene>
<accession>A0A9P6ADR9</accession>
<keyword evidence="2" id="KW-1185">Reference proteome</keyword>
<proteinExistence type="predicted"/>
<comment type="caution">
    <text evidence="1">The sequence shown here is derived from an EMBL/GenBank/DDBJ whole genome shotgun (WGS) entry which is preliminary data.</text>
</comment>
<sequence>MVPPPFRYSRRSKPIILTDVRPAPSYNHNTISRTTPDDLFNSRRLCIFGFTCGSTGHFTSTSTFLSSSYHRENLLSSSLYDPYRALKGPSAETFVTREQLVLAVPYGPDDRMGLSRAPPGLSLRPLPPYGLPDSARCTYMLVFSLLVPFFVQKGTPTRTGFFACWTDKSRDTIYFPRFLLVGVVLALRESAIVLDSTVPVSAW</sequence>
<evidence type="ECO:0000313" key="1">
    <source>
        <dbReference type="EMBL" id="KAF9503884.1"/>
    </source>
</evidence>
<reference evidence="1" key="1">
    <citation type="journal article" date="2020" name="Nat. Commun.">
        <title>Large-scale genome sequencing of mycorrhizal fungi provides insights into the early evolution of symbiotic traits.</title>
        <authorList>
            <person name="Miyauchi S."/>
            <person name="Kiss E."/>
            <person name="Kuo A."/>
            <person name="Drula E."/>
            <person name="Kohler A."/>
            <person name="Sanchez-Garcia M."/>
            <person name="Morin E."/>
            <person name="Andreopoulos B."/>
            <person name="Barry K.W."/>
            <person name="Bonito G."/>
            <person name="Buee M."/>
            <person name="Carver A."/>
            <person name="Chen C."/>
            <person name="Cichocki N."/>
            <person name="Clum A."/>
            <person name="Culley D."/>
            <person name="Crous P.W."/>
            <person name="Fauchery L."/>
            <person name="Girlanda M."/>
            <person name="Hayes R.D."/>
            <person name="Keri Z."/>
            <person name="LaButti K."/>
            <person name="Lipzen A."/>
            <person name="Lombard V."/>
            <person name="Magnuson J."/>
            <person name="Maillard F."/>
            <person name="Murat C."/>
            <person name="Nolan M."/>
            <person name="Ohm R.A."/>
            <person name="Pangilinan J."/>
            <person name="Pereira M.F."/>
            <person name="Perotto S."/>
            <person name="Peter M."/>
            <person name="Pfister S."/>
            <person name="Riley R."/>
            <person name="Sitrit Y."/>
            <person name="Stielow J.B."/>
            <person name="Szollosi G."/>
            <person name="Zifcakova L."/>
            <person name="Stursova M."/>
            <person name="Spatafora J.W."/>
            <person name="Tedersoo L."/>
            <person name="Vaario L.M."/>
            <person name="Yamada A."/>
            <person name="Yan M."/>
            <person name="Wang P."/>
            <person name="Xu J."/>
            <person name="Bruns T."/>
            <person name="Baldrian P."/>
            <person name="Vilgalys R."/>
            <person name="Dunand C."/>
            <person name="Henrissat B."/>
            <person name="Grigoriev I.V."/>
            <person name="Hibbett D."/>
            <person name="Nagy L.G."/>
            <person name="Martin F.M."/>
        </authorList>
    </citation>
    <scope>NUCLEOTIDE SEQUENCE</scope>
    <source>
        <strain evidence="1">UP504</strain>
    </source>
</reference>
<dbReference type="AlphaFoldDB" id="A0A9P6ADR9"/>
<name>A0A9P6ADR9_9AGAM</name>
<protein>
    <submittedName>
        <fullName evidence="1">Uncharacterized protein</fullName>
    </submittedName>
</protein>
<dbReference type="Proteomes" id="UP000886523">
    <property type="component" value="Unassembled WGS sequence"/>
</dbReference>